<keyword evidence="1" id="KW-1133">Transmembrane helix</keyword>
<gene>
    <name evidence="2" type="ORF">ACFOHL_16935</name>
</gene>
<accession>A0ABV7FX37</accession>
<evidence type="ECO:0000256" key="1">
    <source>
        <dbReference type="SAM" id="Phobius"/>
    </source>
</evidence>
<dbReference type="SUPFAM" id="SSF50630">
    <property type="entry name" value="Acid proteases"/>
    <property type="match status" value="1"/>
</dbReference>
<dbReference type="InterPro" id="IPR011969">
    <property type="entry name" value="Clan_AA_Asp_peptidase_C"/>
</dbReference>
<keyword evidence="3" id="KW-1185">Reference proteome</keyword>
<protein>
    <submittedName>
        <fullName evidence="2">TIGR02281 family clan AA aspartic protease</fullName>
    </submittedName>
</protein>
<dbReference type="Proteomes" id="UP001595478">
    <property type="component" value="Unassembled WGS sequence"/>
</dbReference>
<evidence type="ECO:0000313" key="2">
    <source>
        <dbReference type="EMBL" id="MFC3123310.1"/>
    </source>
</evidence>
<keyword evidence="1" id="KW-0812">Transmembrane</keyword>
<evidence type="ECO:0000313" key="3">
    <source>
        <dbReference type="Proteomes" id="UP001595478"/>
    </source>
</evidence>
<dbReference type="NCBIfam" id="TIGR02281">
    <property type="entry name" value="clan_AA_DTGA"/>
    <property type="match status" value="1"/>
</dbReference>
<dbReference type="Pfam" id="PF13975">
    <property type="entry name" value="gag-asp_proteas"/>
    <property type="match status" value="1"/>
</dbReference>
<proteinExistence type="predicted"/>
<dbReference type="GO" id="GO:0008233">
    <property type="term" value="F:peptidase activity"/>
    <property type="evidence" value="ECO:0007669"/>
    <property type="project" value="UniProtKB-KW"/>
</dbReference>
<dbReference type="InterPro" id="IPR001969">
    <property type="entry name" value="Aspartic_peptidase_AS"/>
</dbReference>
<comment type="caution">
    <text evidence="2">The sequence shown here is derived from an EMBL/GenBank/DDBJ whole genome shotgun (WGS) entry which is preliminary data.</text>
</comment>
<keyword evidence="1" id="KW-0472">Membrane</keyword>
<dbReference type="RefSeq" id="WP_376921429.1">
    <property type="nucleotide sequence ID" value="NZ_JBHRSW010000049.1"/>
</dbReference>
<name>A0ABV7FX37_9ALTE</name>
<dbReference type="InterPro" id="IPR034122">
    <property type="entry name" value="Retropepsin-like_bacterial"/>
</dbReference>
<dbReference type="Gene3D" id="2.40.70.10">
    <property type="entry name" value="Acid Proteases"/>
    <property type="match status" value="1"/>
</dbReference>
<dbReference type="PROSITE" id="PS00141">
    <property type="entry name" value="ASP_PROTEASE"/>
    <property type="match status" value="1"/>
</dbReference>
<dbReference type="GO" id="GO:0006508">
    <property type="term" value="P:proteolysis"/>
    <property type="evidence" value="ECO:0007669"/>
    <property type="project" value="UniProtKB-KW"/>
</dbReference>
<keyword evidence="2" id="KW-0645">Protease</keyword>
<dbReference type="EMBL" id="JBHRSW010000049">
    <property type="protein sequence ID" value="MFC3123310.1"/>
    <property type="molecule type" value="Genomic_DNA"/>
</dbReference>
<feature type="transmembrane region" description="Helical" evidence="1">
    <location>
        <begin position="15"/>
        <end position="36"/>
    </location>
</feature>
<organism evidence="2 3">
    <name type="scientific">Agaribacter flavus</name>
    <dbReference type="NCBI Taxonomy" id="1902781"/>
    <lineage>
        <taxon>Bacteria</taxon>
        <taxon>Pseudomonadati</taxon>
        <taxon>Pseudomonadota</taxon>
        <taxon>Gammaproteobacteria</taxon>
        <taxon>Alteromonadales</taxon>
        <taxon>Alteromonadaceae</taxon>
        <taxon>Agaribacter</taxon>
    </lineage>
</organism>
<reference evidence="3" key="1">
    <citation type="journal article" date="2019" name="Int. J. Syst. Evol. Microbiol.">
        <title>The Global Catalogue of Microorganisms (GCM) 10K type strain sequencing project: providing services to taxonomists for standard genome sequencing and annotation.</title>
        <authorList>
            <consortium name="The Broad Institute Genomics Platform"/>
            <consortium name="The Broad Institute Genome Sequencing Center for Infectious Disease"/>
            <person name="Wu L."/>
            <person name="Ma J."/>
        </authorList>
    </citation>
    <scope>NUCLEOTIDE SEQUENCE [LARGE SCALE GENOMIC DNA]</scope>
    <source>
        <strain evidence="3">KCTC 52473</strain>
    </source>
</reference>
<sequence length="173" mass="19166">MHAPEQDDTSKFGRWMLWAAWALIFALLVYFFSGFIERKYNPNQNPSSTVSGGTVEVHLKQNSIGHYVTTGFINGEPVTFLLDTGATTVTIGAHLANKLGLKAGQRFQAQTANGVVTVARTQVRELRVGEIRLYNVEANLNPGMNQDEILLGMSALRQLELVQRGDTLLLRSF</sequence>
<dbReference type="CDD" id="cd05483">
    <property type="entry name" value="retropepsin_like_bacteria"/>
    <property type="match status" value="1"/>
</dbReference>
<keyword evidence="2" id="KW-0378">Hydrolase</keyword>
<dbReference type="InterPro" id="IPR021109">
    <property type="entry name" value="Peptidase_aspartic_dom_sf"/>
</dbReference>